<dbReference type="Proteomes" id="UP001143304">
    <property type="component" value="Unassembled WGS sequence"/>
</dbReference>
<dbReference type="PANTHER" id="PTHR48079">
    <property type="entry name" value="PROTEIN YEEZ"/>
    <property type="match status" value="1"/>
</dbReference>
<dbReference type="Pfam" id="PF01370">
    <property type="entry name" value="Epimerase"/>
    <property type="match status" value="1"/>
</dbReference>
<dbReference type="InterPro" id="IPR051783">
    <property type="entry name" value="NAD(P)-dependent_oxidoreduct"/>
</dbReference>
<dbReference type="PANTHER" id="PTHR48079:SF6">
    <property type="entry name" value="NAD(P)-BINDING DOMAIN-CONTAINING PROTEIN-RELATED"/>
    <property type="match status" value="1"/>
</dbReference>
<feature type="domain" description="NAD-dependent epimerase/dehydratase" evidence="1">
    <location>
        <begin position="3"/>
        <end position="219"/>
    </location>
</feature>
<evidence type="ECO:0000313" key="2">
    <source>
        <dbReference type="EMBL" id="MCX2977024.1"/>
    </source>
</evidence>
<proteinExistence type="predicted"/>
<evidence type="ECO:0000259" key="1">
    <source>
        <dbReference type="Pfam" id="PF01370"/>
    </source>
</evidence>
<dbReference type="EMBL" id="SHNO01000001">
    <property type="protein sequence ID" value="MCX2977024.1"/>
    <property type="molecule type" value="Genomic_DNA"/>
</dbReference>
<reference evidence="2" key="1">
    <citation type="submission" date="2019-02" db="EMBL/GenBank/DDBJ databases">
        <authorList>
            <person name="Li S.-H."/>
        </authorList>
    </citation>
    <scope>NUCLEOTIDE SEQUENCE</scope>
    <source>
        <strain evidence="2">IMCC11814</strain>
    </source>
</reference>
<accession>A0ABT3T6B7</accession>
<dbReference type="Gene3D" id="3.40.50.720">
    <property type="entry name" value="NAD(P)-binding Rossmann-like Domain"/>
    <property type="match status" value="1"/>
</dbReference>
<keyword evidence="3" id="KW-1185">Reference proteome</keyword>
<dbReference type="RefSeq" id="WP_279248752.1">
    <property type="nucleotide sequence ID" value="NZ_SHNO01000001.1"/>
</dbReference>
<dbReference type="SUPFAM" id="SSF51735">
    <property type="entry name" value="NAD(P)-binding Rossmann-fold domains"/>
    <property type="match status" value="1"/>
</dbReference>
<dbReference type="InterPro" id="IPR036291">
    <property type="entry name" value="NAD(P)-bd_dom_sf"/>
</dbReference>
<organism evidence="2 3">
    <name type="scientific">Candidatus Marimicrobium litorale</name>
    <dbReference type="NCBI Taxonomy" id="2518991"/>
    <lineage>
        <taxon>Bacteria</taxon>
        <taxon>Pseudomonadati</taxon>
        <taxon>Pseudomonadota</taxon>
        <taxon>Gammaproteobacteria</taxon>
        <taxon>Cellvibrionales</taxon>
        <taxon>Halieaceae</taxon>
        <taxon>Marimicrobium</taxon>
    </lineage>
</organism>
<gene>
    <name evidence="2" type="ORF">EYC82_06620</name>
</gene>
<comment type="caution">
    <text evidence="2">The sequence shown here is derived from an EMBL/GenBank/DDBJ whole genome shotgun (WGS) entry which is preliminary data.</text>
</comment>
<sequence length="341" mass="36771">MRILVTGGTGFVGSHVARQLQATGHAVRLLVRDQTKACAYYDKLNLPQPEMVTGDITESDSVAAALAECNAVVHAAAGTPLGATRNELLRVNVEGTRNVVGTALEQGIQQIVCVSSITAIFNEDGAKVTASAPPAPSKLPYGQSKVEAERYLRSLQASGAAISIVYPGGVVGPDDPSLSDSMRALKHRIDNGFRIFGDGGMQQVDVRDLAAFICSLAVKGDGGRFLVPGVYLKWTEFADIVESVSGCDLKRIPVEGWKLRLMGQLIDIVRKFRVMDTPISAETMRYATLWPRIENTHELVARGITLRDPAQTFSDCIAWMVAEKHLDGDQCPRIVQTPGLV</sequence>
<name>A0ABT3T6B7_9GAMM</name>
<protein>
    <submittedName>
        <fullName evidence="2">NAD-dependent epimerase/dehydratase family protein</fullName>
    </submittedName>
</protein>
<evidence type="ECO:0000313" key="3">
    <source>
        <dbReference type="Proteomes" id="UP001143304"/>
    </source>
</evidence>
<dbReference type="InterPro" id="IPR001509">
    <property type="entry name" value="Epimerase_deHydtase"/>
</dbReference>